<evidence type="ECO:0000313" key="2">
    <source>
        <dbReference type="Proteomes" id="UP000315003"/>
    </source>
</evidence>
<dbReference type="EMBL" id="CP036272">
    <property type="protein sequence ID" value="QDT59431.1"/>
    <property type="molecule type" value="Genomic_DNA"/>
</dbReference>
<evidence type="ECO:0000313" key="1">
    <source>
        <dbReference type="EMBL" id="QDT59431.1"/>
    </source>
</evidence>
<accession>A0A517STH9</accession>
<reference evidence="1 2" key="1">
    <citation type="submission" date="2019-02" db="EMBL/GenBank/DDBJ databases">
        <title>Deep-cultivation of Planctomycetes and their phenomic and genomic characterization uncovers novel biology.</title>
        <authorList>
            <person name="Wiegand S."/>
            <person name="Jogler M."/>
            <person name="Boedeker C."/>
            <person name="Pinto D."/>
            <person name="Vollmers J."/>
            <person name="Rivas-Marin E."/>
            <person name="Kohn T."/>
            <person name="Peeters S.H."/>
            <person name="Heuer A."/>
            <person name="Rast P."/>
            <person name="Oberbeckmann S."/>
            <person name="Bunk B."/>
            <person name="Jeske O."/>
            <person name="Meyerdierks A."/>
            <person name="Storesund J.E."/>
            <person name="Kallscheuer N."/>
            <person name="Luecker S."/>
            <person name="Lage O.M."/>
            <person name="Pohl T."/>
            <person name="Merkel B.J."/>
            <person name="Hornburger P."/>
            <person name="Mueller R.-W."/>
            <person name="Bruemmer F."/>
            <person name="Labrenz M."/>
            <person name="Spormann A.M."/>
            <person name="Op den Camp H."/>
            <person name="Overmann J."/>
            <person name="Amann R."/>
            <person name="Jetten M.S.M."/>
            <person name="Mascher T."/>
            <person name="Medema M.H."/>
            <person name="Devos D.P."/>
            <person name="Kaster A.-K."/>
            <person name="Ovreas L."/>
            <person name="Rohde M."/>
            <person name="Galperin M.Y."/>
            <person name="Jogler C."/>
        </authorList>
    </citation>
    <scope>NUCLEOTIDE SEQUENCE [LARGE SCALE GENOMIC DNA]</scope>
    <source>
        <strain evidence="1 2">SV_7m_r</strain>
    </source>
</reference>
<organism evidence="1 2">
    <name type="scientific">Stieleria bergensis</name>
    <dbReference type="NCBI Taxonomy" id="2528025"/>
    <lineage>
        <taxon>Bacteria</taxon>
        <taxon>Pseudomonadati</taxon>
        <taxon>Planctomycetota</taxon>
        <taxon>Planctomycetia</taxon>
        <taxon>Pirellulales</taxon>
        <taxon>Pirellulaceae</taxon>
        <taxon>Stieleria</taxon>
    </lineage>
</organism>
<gene>
    <name evidence="1" type="ORF">SV7mr_19380</name>
</gene>
<proteinExistence type="predicted"/>
<keyword evidence="2" id="KW-1185">Reference proteome</keyword>
<dbReference type="OrthoDB" id="5522207at2"/>
<evidence type="ECO:0008006" key="3">
    <source>
        <dbReference type="Google" id="ProtNLM"/>
    </source>
</evidence>
<dbReference type="Proteomes" id="UP000315003">
    <property type="component" value="Chromosome"/>
</dbReference>
<dbReference type="AlphaFoldDB" id="A0A517STH9"/>
<dbReference type="RefSeq" id="WP_145271305.1">
    <property type="nucleotide sequence ID" value="NZ_CP036272.1"/>
</dbReference>
<name>A0A517STH9_9BACT</name>
<protein>
    <recommendedName>
        <fullName evidence="3">Type I restriction endonuclease subunit M</fullName>
    </recommendedName>
</protein>
<sequence>MMSEQLFDLGQIVATPGALAALEGTDEAPMDFIKRHASGDWGCAHEDDKELNDDAIWDGTRIFSVYVTKNDETLYCITEADRSSTCLLLAEEY</sequence>